<dbReference type="InterPro" id="IPR006140">
    <property type="entry name" value="D-isomer_DH_NAD-bd"/>
</dbReference>
<dbReference type="CDD" id="cd12168">
    <property type="entry name" value="Mand_dh_like"/>
    <property type="match status" value="1"/>
</dbReference>
<gene>
    <name evidence="7" type="ORF">BDA99DRAFT_559661</name>
</gene>
<dbReference type="PANTHER" id="PTHR10996:SF257">
    <property type="entry name" value="GLYOXYLATE REDUCTASE 1"/>
    <property type="match status" value="1"/>
</dbReference>
<reference evidence="7" key="2">
    <citation type="submission" date="2023-02" db="EMBL/GenBank/DDBJ databases">
        <authorList>
            <consortium name="DOE Joint Genome Institute"/>
            <person name="Mondo S.J."/>
            <person name="Chang Y."/>
            <person name="Wang Y."/>
            <person name="Ahrendt S."/>
            <person name="Andreopoulos W."/>
            <person name="Barry K."/>
            <person name="Beard J."/>
            <person name="Benny G.L."/>
            <person name="Blankenship S."/>
            <person name="Bonito G."/>
            <person name="Cuomo C."/>
            <person name="Desiro A."/>
            <person name="Gervers K.A."/>
            <person name="Hundley H."/>
            <person name="Kuo A."/>
            <person name="LaButti K."/>
            <person name="Lang B.F."/>
            <person name="Lipzen A."/>
            <person name="O'Donnell K."/>
            <person name="Pangilinan J."/>
            <person name="Reynolds N."/>
            <person name="Sandor L."/>
            <person name="Smith M.W."/>
            <person name="Tsang A."/>
            <person name="Grigoriev I.V."/>
            <person name="Stajich J.E."/>
            <person name="Spatafora J.W."/>
        </authorList>
    </citation>
    <scope>NUCLEOTIDE SEQUENCE</scope>
    <source>
        <strain evidence="7">RSA 2281</strain>
    </source>
</reference>
<evidence type="ECO:0000259" key="5">
    <source>
        <dbReference type="Pfam" id="PF00389"/>
    </source>
</evidence>
<dbReference type="SUPFAM" id="SSF52283">
    <property type="entry name" value="Formate/glycerate dehydrogenase catalytic domain-like"/>
    <property type="match status" value="1"/>
</dbReference>
<comment type="caution">
    <text evidence="7">The sequence shown here is derived from an EMBL/GenBank/DDBJ whole genome shotgun (WGS) entry which is preliminary data.</text>
</comment>
<evidence type="ECO:0000313" key="7">
    <source>
        <dbReference type="EMBL" id="KAI9264402.1"/>
    </source>
</evidence>
<evidence type="ECO:0000256" key="1">
    <source>
        <dbReference type="ARBA" id="ARBA00005854"/>
    </source>
</evidence>
<dbReference type="GO" id="GO:0051287">
    <property type="term" value="F:NAD binding"/>
    <property type="evidence" value="ECO:0007669"/>
    <property type="project" value="InterPro"/>
</dbReference>
<dbReference type="FunFam" id="3.40.50.720:FF:000203">
    <property type="entry name" value="D-3-phosphoglycerate dehydrogenase (SerA)"/>
    <property type="match status" value="1"/>
</dbReference>
<feature type="domain" description="D-isomer specific 2-hydroxyacid dehydrogenase catalytic" evidence="5">
    <location>
        <begin position="39"/>
        <end position="338"/>
    </location>
</feature>
<feature type="domain" description="D-isomer specific 2-hydroxyacid dehydrogenase NAD-binding" evidence="6">
    <location>
        <begin position="133"/>
        <end position="307"/>
    </location>
</feature>
<dbReference type="GO" id="GO:0016618">
    <property type="term" value="F:hydroxypyruvate reductase [NAD(P)H] activity"/>
    <property type="evidence" value="ECO:0007669"/>
    <property type="project" value="TreeGrafter"/>
</dbReference>
<sequence>MTNQSKKSTLQGLIVGGFICEYHHKGAAKGAFDEWMERLDIEIVTPKNREELLSDFETKYNNVKVIYLSIYCAKYLGPFDKEFINRLPESVKFITFAMAGYDPLDVNACAERGIYVSHVEGMVDAPTADLAVYLILATLRNTTRYIDNVRQGNWHHGVPLGNDPEGKTLGILGMGGIGKALAKRMRGFDMHIQYNNRNRLDPEVEEKYKATYVNFETLLQTSDIIFVSVPLNPATYHLLDTPQFTIMKEGVFIINTARGPIINENALVDALKTGKVAGAGLDVLEKEPEIHPDLLDHPRCTILPHIASSTNESLYNMDVSTMKNMEAALLHDTLLTPVPEHKQFFAPK</sequence>
<dbReference type="GO" id="GO:0030267">
    <property type="term" value="F:glyoxylate reductase (NADPH) activity"/>
    <property type="evidence" value="ECO:0007669"/>
    <property type="project" value="TreeGrafter"/>
</dbReference>
<dbReference type="PROSITE" id="PS00671">
    <property type="entry name" value="D_2_HYDROXYACID_DH_3"/>
    <property type="match status" value="1"/>
</dbReference>
<dbReference type="Pfam" id="PF00389">
    <property type="entry name" value="2-Hacid_dh"/>
    <property type="match status" value="1"/>
</dbReference>
<dbReference type="Pfam" id="PF02826">
    <property type="entry name" value="2-Hacid_dh_C"/>
    <property type="match status" value="1"/>
</dbReference>
<dbReference type="InterPro" id="IPR006139">
    <property type="entry name" value="D-isomer_2_OHA_DH_cat_dom"/>
</dbReference>
<evidence type="ECO:0000256" key="4">
    <source>
        <dbReference type="RuleBase" id="RU003719"/>
    </source>
</evidence>
<dbReference type="AlphaFoldDB" id="A0AAD5PEE7"/>
<keyword evidence="2 4" id="KW-0560">Oxidoreductase</keyword>
<accession>A0AAD5PEE7</accession>
<dbReference type="EMBL" id="JAIXMP010000012">
    <property type="protein sequence ID" value="KAI9264402.1"/>
    <property type="molecule type" value="Genomic_DNA"/>
</dbReference>
<keyword evidence="8" id="KW-1185">Reference proteome</keyword>
<organism evidence="7 8">
    <name type="scientific">Phascolomyces articulosus</name>
    <dbReference type="NCBI Taxonomy" id="60185"/>
    <lineage>
        <taxon>Eukaryota</taxon>
        <taxon>Fungi</taxon>
        <taxon>Fungi incertae sedis</taxon>
        <taxon>Mucoromycota</taxon>
        <taxon>Mucoromycotina</taxon>
        <taxon>Mucoromycetes</taxon>
        <taxon>Mucorales</taxon>
        <taxon>Lichtheimiaceae</taxon>
        <taxon>Phascolomyces</taxon>
    </lineage>
</organism>
<dbReference type="Gene3D" id="3.40.50.720">
    <property type="entry name" value="NAD(P)-binding Rossmann-like Domain"/>
    <property type="match status" value="2"/>
</dbReference>
<protein>
    <submittedName>
        <fullName evidence="7">D-isomer specific 2-hydroxyacid dehydrogenase</fullName>
    </submittedName>
</protein>
<dbReference type="InterPro" id="IPR050223">
    <property type="entry name" value="D-isomer_2-hydroxyacid_DH"/>
</dbReference>
<keyword evidence="3" id="KW-0520">NAD</keyword>
<dbReference type="InterPro" id="IPR029753">
    <property type="entry name" value="D-isomer_DH_CS"/>
</dbReference>
<dbReference type="InterPro" id="IPR036291">
    <property type="entry name" value="NAD(P)-bd_dom_sf"/>
</dbReference>
<dbReference type="SUPFAM" id="SSF51735">
    <property type="entry name" value="NAD(P)-binding Rossmann-fold domains"/>
    <property type="match status" value="1"/>
</dbReference>
<evidence type="ECO:0000259" key="6">
    <source>
        <dbReference type="Pfam" id="PF02826"/>
    </source>
</evidence>
<reference evidence="7" key="1">
    <citation type="journal article" date="2022" name="IScience">
        <title>Evolution of zygomycete secretomes and the origins of terrestrial fungal ecologies.</title>
        <authorList>
            <person name="Chang Y."/>
            <person name="Wang Y."/>
            <person name="Mondo S."/>
            <person name="Ahrendt S."/>
            <person name="Andreopoulos W."/>
            <person name="Barry K."/>
            <person name="Beard J."/>
            <person name="Benny G.L."/>
            <person name="Blankenship S."/>
            <person name="Bonito G."/>
            <person name="Cuomo C."/>
            <person name="Desiro A."/>
            <person name="Gervers K.A."/>
            <person name="Hundley H."/>
            <person name="Kuo A."/>
            <person name="LaButti K."/>
            <person name="Lang B.F."/>
            <person name="Lipzen A."/>
            <person name="O'Donnell K."/>
            <person name="Pangilinan J."/>
            <person name="Reynolds N."/>
            <person name="Sandor L."/>
            <person name="Smith M.E."/>
            <person name="Tsang A."/>
            <person name="Grigoriev I.V."/>
            <person name="Stajich J.E."/>
            <person name="Spatafora J.W."/>
        </authorList>
    </citation>
    <scope>NUCLEOTIDE SEQUENCE</scope>
    <source>
        <strain evidence="7">RSA 2281</strain>
    </source>
</reference>
<dbReference type="GO" id="GO:0005829">
    <property type="term" value="C:cytosol"/>
    <property type="evidence" value="ECO:0007669"/>
    <property type="project" value="TreeGrafter"/>
</dbReference>
<proteinExistence type="inferred from homology"/>
<evidence type="ECO:0000256" key="3">
    <source>
        <dbReference type="ARBA" id="ARBA00023027"/>
    </source>
</evidence>
<evidence type="ECO:0000256" key="2">
    <source>
        <dbReference type="ARBA" id="ARBA00023002"/>
    </source>
</evidence>
<dbReference type="PANTHER" id="PTHR10996">
    <property type="entry name" value="2-HYDROXYACID DEHYDROGENASE-RELATED"/>
    <property type="match status" value="1"/>
</dbReference>
<dbReference type="Proteomes" id="UP001209540">
    <property type="component" value="Unassembled WGS sequence"/>
</dbReference>
<evidence type="ECO:0000313" key="8">
    <source>
        <dbReference type="Proteomes" id="UP001209540"/>
    </source>
</evidence>
<comment type="similarity">
    <text evidence="1 4">Belongs to the D-isomer specific 2-hydroxyacid dehydrogenase family.</text>
</comment>
<name>A0AAD5PEE7_9FUNG</name>